<dbReference type="RefSeq" id="WP_076199297.1">
    <property type="nucleotide sequence ID" value="NZ_CP019236.1"/>
</dbReference>
<dbReference type="AlphaFoldDB" id="A0A1P8JV08"/>
<feature type="region of interest" description="Disordered" evidence="1">
    <location>
        <begin position="48"/>
        <end position="74"/>
    </location>
</feature>
<dbReference type="EMBL" id="CP019236">
    <property type="protein sequence ID" value="APW37606.1"/>
    <property type="molecule type" value="Genomic_DNA"/>
</dbReference>
<organism evidence="2 3">
    <name type="scientific">Rhodoferax koreensis</name>
    <dbReference type="NCBI Taxonomy" id="1842727"/>
    <lineage>
        <taxon>Bacteria</taxon>
        <taxon>Pseudomonadati</taxon>
        <taxon>Pseudomonadota</taxon>
        <taxon>Betaproteobacteria</taxon>
        <taxon>Burkholderiales</taxon>
        <taxon>Comamonadaceae</taxon>
        <taxon>Rhodoferax</taxon>
    </lineage>
</organism>
<sequence length="74" mass="7643">MNENRTAIQPCAQPGRASVEDGFVLLDGPDGVAVTMTADAAAQTAESLRQAALQAKEEQPSEAGSDEDQVEASP</sequence>
<dbReference type="KEGG" id="rhy:RD110_10755"/>
<reference evidence="2 3" key="1">
    <citation type="submission" date="2017-01" db="EMBL/GenBank/DDBJ databases">
        <authorList>
            <person name="Mah S.A."/>
            <person name="Swanson W.J."/>
            <person name="Moy G.W."/>
            <person name="Vacquier V.D."/>
        </authorList>
    </citation>
    <scope>NUCLEOTIDE SEQUENCE [LARGE SCALE GENOMIC DNA]</scope>
    <source>
        <strain evidence="2 3">DCY110</strain>
    </source>
</reference>
<dbReference type="STRING" id="1842727.RD110_10755"/>
<feature type="compositionally biased region" description="Acidic residues" evidence="1">
    <location>
        <begin position="64"/>
        <end position="74"/>
    </location>
</feature>
<evidence type="ECO:0000313" key="3">
    <source>
        <dbReference type="Proteomes" id="UP000186609"/>
    </source>
</evidence>
<evidence type="ECO:0000256" key="1">
    <source>
        <dbReference type="SAM" id="MobiDB-lite"/>
    </source>
</evidence>
<evidence type="ECO:0000313" key="2">
    <source>
        <dbReference type="EMBL" id="APW37606.1"/>
    </source>
</evidence>
<dbReference type="OrthoDB" id="8912997at2"/>
<accession>A0A1P8JV08</accession>
<protein>
    <submittedName>
        <fullName evidence="2">Uncharacterized protein</fullName>
    </submittedName>
</protein>
<proteinExistence type="predicted"/>
<keyword evidence="3" id="KW-1185">Reference proteome</keyword>
<gene>
    <name evidence="2" type="ORF">RD110_10755</name>
</gene>
<dbReference type="Proteomes" id="UP000186609">
    <property type="component" value="Chromosome"/>
</dbReference>
<name>A0A1P8JV08_9BURK</name>